<keyword evidence="3" id="KW-1185">Reference proteome</keyword>
<keyword evidence="1" id="KW-0732">Signal</keyword>
<comment type="caution">
    <text evidence="2">The sequence shown here is derived from an EMBL/GenBank/DDBJ whole genome shotgun (WGS) entry which is preliminary data.</text>
</comment>
<dbReference type="AlphaFoldDB" id="A0A8S0X1U5"/>
<dbReference type="EMBL" id="CACVBS010000101">
    <property type="protein sequence ID" value="CAA7271207.1"/>
    <property type="molecule type" value="Genomic_DNA"/>
</dbReference>
<gene>
    <name evidence="2" type="ORF">AAE3_LOCUS13453</name>
</gene>
<organism evidence="2 3">
    <name type="scientific">Cyclocybe aegerita</name>
    <name type="common">Black poplar mushroom</name>
    <name type="synonym">Agrocybe aegerita</name>
    <dbReference type="NCBI Taxonomy" id="1973307"/>
    <lineage>
        <taxon>Eukaryota</taxon>
        <taxon>Fungi</taxon>
        <taxon>Dikarya</taxon>
        <taxon>Basidiomycota</taxon>
        <taxon>Agaricomycotina</taxon>
        <taxon>Agaricomycetes</taxon>
        <taxon>Agaricomycetidae</taxon>
        <taxon>Agaricales</taxon>
        <taxon>Agaricineae</taxon>
        <taxon>Bolbitiaceae</taxon>
        <taxon>Cyclocybe</taxon>
    </lineage>
</organism>
<evidence type="ECO:0000313" key="3">
    <source>
        <dbReference type="Proteomes" id="UP000467700"/>
    </source>
</evidence>
<feature type="signal peptide" evidence="1">
    <location>
        <begin position="1"/>
        <end position="21"/>
    </location>
</feature>
<dbReference type="Proteomes" id="UP000467700">
    <property type="component" value="Unassembled WGS sequence"/>
</dbReference>
<evidence type="ECO:0000256" key="1">
    <source>
        <dbReference type="SAM" id="SignalP"/>
    </source>
</evidence>
<evidence type="ECO:0000313" key="2">
    <source>
        <dbReference type="EMBL" id="CAA7271207.1"/>
    </source>
</evidence>
<name>A0A8S0X1U5_CYCAE</name>
<feature type="chain" id="PRO_5035844156" evidence="1">
    <location>
        <begin position="22"/>
        <end position="117"/>
    </location>
</feature>
<sequence>MKISVLSTFVFLVTLSTSVMGQAAFADDVDDLMAREPSHDESVYARESVEDQLVLRGLEEVRRRSEDHLQFVERSLELIERRSKYSCYQDCIRRFTGSNLTKCYKNCDGLWGPNGRK</sequence>
<protein>
    <submittedName>
        <fullName evidence="2">Uncharacterized protein</fullName>
    </submittedName>
</protein>
<reference evidence="2 3" key="1">
    <citation type="submission" date="2020-01" db="EMBL/GenBank/DDBJ databases">
        <authorList>
            <person name="Gupta K D."/>
        </authorList>
    </citation>
    <scope>NUCLEOTIDE SEQUENCE [LARGE SCALE GENOMIC DNA]</scope>
</reference>
<accession>A0A8S0X1U5</accession>
<proteinExistence type="predicted"/>